<evidence type="ECO:0000313" key="2">
    <source>
        <dbReference type="Proteomes" id="UP000821845"/>
    </source>
</evidence>
<comment type="caution">
    <text evidence="1">The sequence shown here is derived from an EMBL/GenBank/DDBJ whole genome shotgun (WGS) entry which is preliminary data.</text>
</comment>
<evidence type="ECO:0000313" key="1">
    <source>
        <dbReference type="EMBL" id="KAH6938823.1"/>
    </source>
</evidence>
<proteinExistence type="predicted"/>
<organism evidence="1 2">
    <name type="scientific">Hyalomma asiaticum</name>
    <name type="common">Tick</name>
    <dbReference type="NCBI Taxonomy" id="266040"/>
    <lineage>
        <taxon>Eukaryota</taxon>
        <taxon>Metazoa</taxon>
        <taxon>Ecdysozoa</taxon>
        <taxon>Arthropoda</taxon>
        <taxon>Chelicerata</taxon>
        <taxon>Arachnida</taxon>
        <taxon>Acari</taxon>
        <taxon>Parasitiformes</taxon>
        <taxon>Ixodida</taxon>
        <taxon>Ixodoidea</taxon>
        <taxon>Ixodidae</taxon>
        <taxon>Hyalomminae</taxon>
        <taxon>Hyalomma</taxon>
    </lineage>
</organism>
<gene>
    <name evidence="1" type="ORF">HPB50_013161</name>
</gene>
<protein>
    <submittedName>
        <fullName evidence="1">Uncharacterized protein</fullName>
    </submittedName>
</protein>
<keyword evidence="2" id="KW-1185">Reference proteome</keyword>
<accession>A0ACB7SYC0</accession>
<reference evidence="1" key="1">
    <citation type="submission" date="2020-05" db="EMBL/GenBank/DDBJ databases">
        <title>Large-scale comparative analyses of tick genomes elucidate their genetic diversity and vector capacities.</title>
        <authorList>
            <person name="Jia N."/>
            <person name="Wang J."/>
            <person name="Shi W."/>
            <person name="Du L."/>
            <person name="Sun Y."/>
            <person name="Zhan W."/>
            <person name="Jiang J."/>
            <person name="Wang Q."/>
            <person name="Zhang B."/>
            <person name="Ji P."/>
            <person name="Sakyi L.B."/>
            <person name="Cui X."/>
            <person name="Yuan T."/>
            <person name="Jiang B."/>
            <person name="Yang W."/>
            <person name="Lam T.T.-Y."/>
            <person name="Chang Q."/>
            <person name="Ding S."/>
            <person name="Wang X."/>
            <person name="Zhu J."/>
            <person name="Ruan X."/>
            <person name="Zhao L."/>
            <person name="Wei J."/>
            <person name="Que T."/>
            <person name="Du C."/>
            <person name="Cheng J."/>
            <person name="Dai P."/>
            <person name="Han X."/>
            <person name="Huang E."/>
            <person name="Gao Y."/>
            <person name="Liu J."/>
            <person name="Shao H."/>
            <person name="Ye R."/>
            <person name="Li L."/>
            <person name="Wei W."/>
            <person name="Wang X."/>
            <person name="Wang C."/>
            <person name="Yang T."/>
            <person name="Huo Q."/>
            <person name="Li W."/>
            <person name="Guo W."/>
            <person name="Chen H."/>
            <person name="Zhou L."/>
            <person name="Ni X."/>
            <person name="Tian J."/>
            <person name="Zhou Y."/>
            <person name="Sheng Y."/>
            <person name="Liu T."/>
            <person name="Pan Y."/>
            <person name="Xia L."/>
            <person name="Li J."/>
            <person name="Zhao F."/>
            <person name="Cao W."/>
        </authorList>
    </citation>
    <scope>NUCLEOTIDE SEQUENCE</scope>
    <source>
        <strain evidence="1">Hyas-2018</strain>
    </source>
</reference>
<name>A0ACB7SYC0_HYAAI</name>
<dbReference type="Proteomes" id="UP000821845">
    <property type="component" value="Chromosome 2"/>
</dbReference>
<dbReference type="EMBL" id="CM023482">
    <property type="protein sequence ID" value="KAH6938823.1"/>
    <property type="molecule type" value="Genomic_DNA"/>
</dbReference>
<sequence>MAVAAVVVWDAGTSRPFGCTTTFAGALRATTDVIPVPSSSRMSAPGVSTNITSTGRIGGSLASTAASRLRPNGTRASTSRMFIDLRLRDSNPKNSSAGNALHPSDVYLVWGSVPPQNQAMAAAPSLYRNSADWAAPGPLARWEKKISELGLYEEEEEEEIDTDNTDEEEPLDEPLEEYGLSGAMGVDTSYLSQLSPNQTLPSLSVPVHQQQQPHVGHPQEASLETAEPSLEYGYDLESSVRSPLKRIVCPICLHTFANKANFKRHQLLHWPVRRKFPCFLCPKQFNWPDDVKRHIRSVHQLNVDPKGRKQAPPSMAL</sequence>